<evidence type="ECO:0000256" key="1">
    <source>
        <dbReference type="SAM" id="MobiDB-lite"/>
    </source>
</evidence>
<feature type="region of interest" description="Disordered" evidence="1">
    <location>
        <begin position="1"/>
        <end position="20"/>
    </location>
</feature>
<proteinExistence type="predicted"/>
<sequence>MDGFGTGRETRGTGSVRFSRASRSVVGSQVKRKRQVSIIVAQRTRSPSCKGGIVSGPPVLPLCRRCVPDNWRAVIVGNFLVCSSAVQYPDVTASRGDPVEMSNSEPVNLHLGGAHCGNCPMTLLLLILACHLGVNRPSRVVAVIYGSSWCSPLGWPATRPEKQKTALFIGRFCKISLFAVTHTWQPHFM</sequence>
<accession>A0A8J6HJJ2</accession>
<name>A0A8J6HJJ2_TENMO</name>
<evidence type="ECO:0000313" key="3">
    <source>
        <dbReference type="Proteomes" id="UP000719412"/>
    </source>
</evidence>
<protein>
    <submittedName>
        <fullName evidence="2">Uncharacterized protein</fullName>
    </submittedName>
</protein>
<comment type="caution">
    <text evidence="2">The sequence shown here is derived from an EMBL/GenBank/DDBJ whole genome shotgun (WGS) entry which is preliminary data.</text>
</comment>
<reference evidence="2" key="1">
    <citation type="journal article" date="2020" name="J Insects Food Feed">
        <title>The yellow mealworm (Tenebrio molitor) genome: a resource for the emerging insects as food and feed industry.</title>
        <authorList>
            <person name="Eriksson T."/>
            <person name="Andere A."/>
            <person name="Kelstrup H."/>
            <person name="Emery V."/>
            <person name="Picard C."/>
        </authorList>
    </citation>
    <scope>NUCLEOTIDE SEQUENCE</scope>
    <source>
        <strain evidence="2">Stoneville</strain>
        <tissue evidence="2">Whole head</tissue>
    </source>
</reference>
<dbReference type="EMBL" id="JABDTM020023047">
    <property type="protein sequence ID" value="KAH0815477.1"/>
    <property type="molecule type" value="Genomic_DNA"/>
</dbReference>
<dbReference type="Proteomes" id="UP000719412">
    <property type="component" value="Unassembled WGS sequence"/>
</dbReference>
<dbReference type="AlphaFoldDB" id="A0A8J6HJJ2"/>
<gene>
    <name evidence="2" type="ORF">GEV33_007314</name>
</gene>
<reference evidence="2" key="2">
    <citation type="submission" date="2021-08" db="EMBL/GenBank/DDBJ databases">
        <authorList>
            <person name="Eriksson T."/>
        </authorList>
    </citation>
    <scope>NUCLEOTIDE SEQUENCE</scope>
    <source>
        <strain evidence="2">Stoneville</strain>
        <tissue evidence="2">Whole head</tissue>
    </source>
</reference>
<keyword evidence="3" id="KW-1185">Reference proteome</keyword>
<evidence type="ECO:0000313" key="2">
    <source>
        <dbReference type="EMBL" id="KAH0815477.1"/>
    </source>
</evidence>
<organism evidence="2 3">
    <name type="scientific">Tenebrio molitor</name>
    <name type="common">Yellow mealworm beetle</name>
    <dbReference type="NCBI Taxonomy" id="7067"/>
    <lineage>
        <taxon>Eukaryota</taxon>
        <taxon>Metazoa</taxon>
        <taxon>Ecdysozoa</taxon>
        <taxon>Arthropoda</taxon>
        <taxon>Hexapoda</taxon>
        <taxon>Insecta</taxon>
        <taxon>Pterygota</taxon>
        <taxon>Neoptera</taxon>
        <taxon>Endopterygota</taxon>
        <taxon>Coleoptera</taxon>
        <taxon>Polyphaga</taxon>
        <taxon>Cucujiformia</taxon>
        <taxon>Tenebrionidae</taxon>
        <taxon>Tenebrio</taxon>
    </lineage>
</organism>